<evidence type="ECO:0000313" key="2">
    <source>
        <dbReference type="EMBL" id="GBP01655.1"/>
    </source>
</evidence>
<feature type="non-terminal residue" evidence="2">
    <location>
        <position position="1"/>
    </location>
</feature>
<feature type="region of interest" description="Disordered" evidence="1">
    <location>
        <begin position="1"/>
        <end position="40"/>
    </location>
</feature>
<sequence length="94" mass="10167">KSAALVIVGPPTADDSRSGPPDSGARYESESMSKNNMSISTERRLERLSIRLARTRSPLSYAADLREELAPVCQLFDSTGMRHYAVIKTGGDPG</sequence>
<dbReference type="Proteomes" id="UP000299102">
    <property type="component" value="Unassembled WGS sequence"/>
</dbReference>
<accession>A0A4C1SI38</accession>
<proteinExistence type="predicted"/>
<evidence type="ECO:0000256" key="1">
    <source>
        <dbReference type="SAM" id="MobiDB-lite"/>
    </source>
</evidence>
<reference evidence="2 3" key="1">
    <citation type="journal article" date="2019" name="Commun. Biol.">
        <title>The bagworm genome reveals a unique fibroin gene that provides high tensile strength.</title>
        <authorList>
            <person name="Kono N."/>
            <person name="Nakamura H."/>
            <person name="Ohtoshi R."/>
            <person name="Tomita M."/>
            <person name="Numata K."/>
            <person name="Arakawa K."/>
        </authorList>
    </citation>
    <scope>NUCLEOTIDE SEQUENCE [LARGE SCALE GENOMIC DNA]</scope>
</reference>
<name>A0A4C1SI38_EUMVA</name>
<dbReference type="AlphaFoldDB" id="A0A4C1SI38"/>
<comment type="caution">
    <text evidence="2">The sequence shown here is derived from an EMBL/GenBank/DDBJ whole genome shotgun (WGS) entry which is preliminary data.</text>
</comment>
<organism evidence="2 3">
    <name type="scientific">Eumeta variegata</name>
    <name type="common">Bagworm moth</name>
    <name type="synonym">Eumeta japonica</name>
    <dbReference type="NCBI Taxonomy" id="151549"/>
    <lineage>
        <taxon>Eukaryota</taxon>
        <taxon>Metazoa</taxon>
        <taxon>Ecdysozoa</taxon>
        <taxon>Arthropoda</taxon>
        <taxon>Hexapoda</taxon>
        <taxon>Insecta</taxon>
        <taxon>Pterygota</taxon>
        <taxon>Neoptera</taxon>
        <taxon>Endopterygota</taxon>
        <taxon>Lepidoptera</taxon>
        <taxon>Glossata</taxon>
        <taxon>Ditrysia</taxon>
        <taxon>Tineoidea</taxon>
        <taxon>Psychidae</taxon>
        <taxon>Oiketicinae</taxon>
        <taxon>Eumeta</taxon>
    </lineage>
</organism>
<dbReference type="EMBL" id="BGZK01006979">
    <property type="protein sequence ID" value="GBP01655.1"/>
    <property type="molecule type" value="Genomic_DNA"/>
</dbReference>
<evidence type="ECO:0000313" key="3">
    <source>
        <dbReference type="Proteomes" id="UP000299102"/>
    </source>
</evidence>
<protein>
    <submittedName>
        <fullName evidence="2">Uncharacterized protein</fullName>
    </submittedName>
</protein>
<gene>
    <name evidence="2" type="ORF">EVAR_101680_1</name>
</gene>
<keyword evidence="3" id="KW-1185">Reference proteome</keyword>